<proteinExistence type="predicted"/>
<reference evidence="10 11" key="1">
    <citation type="submission" date="2016-10" db="EMBL/GenBank/DDBJ databases">
        <title>Comparative genome analysis of multiple Pseudomonas spp. focuses on biocontrol and plant growth promoting traits.</title>
        <authorList>
            <person name="Tao X.-Y."/>
            <person name="Taylor C.G."/>
        </authorList>
    </citation>
    <scope>NUCLEOTIDE SEQUENCE [LARGE SCALE GENOMIC DNA]</scope>
    <source>
        <strain evidence="10 11">48H11</strain>
    </source>
</reference>
<keyword evidence="8" id="KW-0472">Membrane</keyword>
<evidence type="ECO:0000259" key="9">
    <source>
        <dbReference type="PROSITE" id="PS50893"/>
    </source>
</evidence>
<dbReference type="SUPFAM" id="SSF52540">
    <property type="entry name" value="P-loop containing nucleoside triphosphate hydrolases"/>
    <property type="match status" value="1"/>
</dbReference>
<keyword evidence="2" id="KW-1003">Cell membrane</keyword>
<evidence type="ECO:0000256" key="8">
    <source>
        <dbReference type="ARBA" id="ARBA00023136"/>
    </source>
</evidence>
<dbReference type="Gene3D" id="3.40.50.300">
    <property type="entry name" value="P-loop containing nucleotide triphosphate hydrolases"/>
    <property type="match status" value="1"/>
</dbReference>
<dbReference type="SMART" id="SM00382">
    <property type="entry name" value="AAA"/>
    <property type="match status" value="1"/>
</dbReference>
<dbReference type="PANTHER" id="PTHR42781:SF4">
    <property type="entry name" value="SPERMIDINE_PUTRESCINE IMPORT ATP-BINDING PROTEIN POTA"/>
    <property type="match status" value="1"/>
</dbReference>
<keyword evidence="7" id="KW-0406">Ion transport</keyword>
<keyword evidence="5 10" id="KW-0067">ATP-binding</keyword>
<dbReference type="GO" id="GO:0005524">
    <property type="term" value="F:ATP binding"/>
    <property type="evidence" value="ECO:0007669"/>
    <property type="project" value="UniProtKB-KW"/>
</dbReference>
<dbReference type="InterPro" id="IPR017871">
    <property type="entry name" value="ABC_transporter-like_CS"/>
</dbReference>
<dbReference type="Pfam" id="PF00005">
    <property type="entry name" value="ABC_tran"/>
    <property type="match status" value="1"/>
</dbReference>
<dbReference type="EMBL" id="MOBJ01000006">
    <property type="protein sequence ID" value="RON09942.1"/>
    <property type="molecule type" value="Genomic_DNA"/>
</dbReference>
<dbReference type="InterPro" id="IPR003593">
    <property type="entry name" value="AAA+_ATPase"/>
</dbReference>
<keyword evidence="1" id="KW-0813">Transport</keyword>
<evidence type="ECO:0000256" key="1">
    <source>
        <dbReference type="ARBA" id="ARBA00022448"/>
    </source>
</evidence>
<dbReference type="Gene3D" id="2.40.50.450">
    <property type="match status" value="1"/>
</dbReference>
<dbReference type="FunFam" id="3.40.50.300:FF:000425">
    <property type="entry name" value="Probable ABC transporter, ATP-binding subunit"/>
    <property type="match status" value="1"/>
</dbReference>
<name>A0A423H9U6_9PSED</name>
<dbReference type="GO" id="GO:0016020">
    <property type="term" value="C:membrane"/>
    <property type="evidence" value="ECO:0007669"/>
    <property type="project" value="InterPro"/>
</dbReference>
<evidence type="ECO:0000256" key="6">
    <source>
        <dbReference type="ARBA" id="ARBA00023004"/>
    </source>
</evidence>
<gene>
    <name evidence="10" type="ORF">BK659_08510</name>
</gene>
<dbReference type="SUPFAM" id="SSF50331">
    <property type="entry name" value="MOP-like"/>
    <property type="match status" value="1"/>
</dbReference>
<dbReference type="GO" id="GO:0015697">
    <property type="term" value="P:quaternary ammonium group transport"/>
    <property type="evidence" value="ECO:0007669"/>
    <property type="project" value="UniProtKB-ARBA"/>
</dbReference>
<protein>
    <submittedName>
        <fullName evidence="10">ABC transporter ATP-binding protein</fullName>
    </submittedName>
</protein>
<accession>A0A423H9U6</accession>
<keyword evidence="6" id="KW-0408">Iron</keyword>
<evidence type="ECO:0000313" key="10">
    <source>
        <dbReference type="EMBL" id="RON09942.1"/>
    </source>
</evidence>
<dbReference type="Proteomes" id="UP000286071">
    <property type="component" value="Unassembled WGS sequence"/>
</dbReference>
<dbReference type="InterPro" id="IPR050093">
    <property type="entry name" value="ABC_SmlMolc_Importer"/>
</dbReference>
<dbReference type="GO" id="GO:0015408">
    <property type="term" value="F:ABC-type ferric iron transporter activity"/>
    <property type="evidence" value="ECO:0007669"/>
    <property type="project" value="InterPro"/>
</dbReference>
<keyword evidence="3" id="KW-0410">Iron transport</keyword>
<keyword evidence="4" id="KW-0547">Nucleotide-binding</keyword>
<dbReference type="InterPro" id="IPR008995">
    <property type="entry name" value="Mo/tungstate-bd_C_term_dom"/>
</dbReference>
<dbReference type="AlphaFoldDB" id="A0A423H9U6"/>
<organism evidence="10 11">
    <name type="scientific">Pseudomonas brassicacearum</name>
    <dbReference type="NCBI Taxonomy" id="930166"/>
    <lineage>
        <taxon>Bacteria</taxon>
        <taxon>Pseudomonadati</taxon>
        <taxon>Pseudomonadota</taxon>
        <taxon>Gammaproteobacteria</taxon>
        <taxon>Pseudomonadales</taxon>
        <taxon>Pseudomonadaceae</taxon>
        <taxon>Pseudomonas</taxon>
    </lineage>
</organism>
<comment type="caution">
    <text evidence="10">The sequence shown here is derived from an EMBL/GenBank/DDBJ whole genome shotgun (WGS) entry which is preliminary data.</text>
</comment>
<dbReference type="PROSITE" id="PS00211">
    <property type="entry name" value="ABC_TRANSPORTER_1"/>
    <property type="match status" value="1"/>
</dbReference>
<sequence>MNALELNSIYKTFGALPALDNVSLSVPAGSRTAIVGPSGSGKTTLLRMIAGFEFPDSGSISLNGQTLVDGSTEVPAHQRMIGYVPQDGALFPHMTVAGNIAFGLSGDSALKQARVAELMDMVALDSRMSQRWPHELSGGQQQRVALARALAQRPRLMLLDEPFSALDTGLRASMRKMVARLLSDTGVTTILVTHDQSEALSFADQLAVMRQGRLVQTGQPMDLYLRPHDEETALFLGDAVVMPAWVENGHATCDLGRVHVSNTSQNGAAQIMLRPEQLQISSQAADLEQVNGCIGVVTDRDFGGNTCTLTVELKLPSPAKNGESASRSLLVRSSGVHAPEAGSLVHISTLGHAHVLSEPVRRQAVAAP</sequence>
<dbReference type="PANTHER" id="PTHR42781">
    <property type="entry name" value="SPERMIDINE/PUTRESCINE IMPORT ATP-BINDING PROTEIN POTA"/>
    <property type="match status" value="1"/>
</dbReference>
<feature type="domain" description="ABC transporter" evidence="9">
    <location>
        <begin position="4"/>
        <end position="236"/>
    </location>
</feature>
<evidence type="ECO:0000256" key="3">
    <source>
        <dbReference type="ARBA" id="ARBA00022496"/>
    </source>
</evidence>
<dbReference type="CDD" id="cd03259">
    <property type="entry name" value="ABC_Carb_Solutes_like"/>
    <property type="match status" value="1"/>
</dbReference>
<dbReference type="InterPro" id="IPR003439">
    <property type="entry name" value="ABC_transporter-like_ATP-bd"/>
</dbReference>
<evidence type="ECO:0000313" key="11">
    <source>
        <dbReference type="Proteomes" id="UP000286071"/>
    </source>
</evidence>
<dbReference type="PROSITE" id="PS50893">
    <property type="entry name" value="ABC_TRANSPORTER_2"/>
    <property type="match status" value="1"/>
</dbReference>
<evidence type="ECO:0000256" key="7">
    <source>
        <dbReference type="ARBA" id="ARBA00023065"/>
    </source>
</evidence>
<dbReference type="InterPro" id="IPR015853">
    <property type="entry name" value="ABC_transpr_FbpC"/>
</dbReference>
<dbReference type="GO" id="GO:0016887">
    <property type="term" value="F:ATP hydrolysis activity"/>
    <property type="evidence" value="ECO:0007669"/>
    <property type="project" value="InterPro"/>
</dbReference>
<evidence type="ECO:0000256" key="2">
    <source>
        <dbReference type="ARBA" id="ARBA00022475"/>
    </source>
</evidence>
<evidence type="ECO:0000256" key="5">
    <source>
        <dbReference type="ARBA" id="ARBA00022840"/>
    </source>
</evidence>
<dbReference type="RefSeq" id="WP_123424686.1">
    <property type="nucleotide sequence ID" value="NZ_MOBJ01000006.1"/>
</dbReference>
<evidence type="ECO:0000256" key="4">
    <source>
        <dbReference type="ARBA" id="ARBA00022741"/>
    </source>
</evidence>
<dbReference type="InterPro" id="IPR027417">
    <property type="entry name" value="P-loop_NTPase"/>
</dbReference>
<dbReference type="OrthoDB" id="9802264at2"/>